<protein>
    <submittedName>
        <fullName evidence="2">DDHD domain-containing protein</fullName>
    </submittedName>
</protein>
<proteinExistence type="predicted"/>
<reference evidence="2" key="2">
    <citation type="submission" date="2020-10" db="UniProtKB">
        <authorList>
            <consortium name="WormBaseParasite"/>
        </authorList>
    </citation>
    <scope>IDENTIFICATION</scope>
</reference>
<sequence>MFPALVEAYNDARYSDWKYAYPLIAGFFYYSDAKVPYLNNFLRNSPPLSNSTKTKYILNHGWDSIPDARFCVTPMRPQDCFKVRLPKAAAEAAAAASSAKDLREDIHALMPLLTKARQEREDLRRTWLRDNDGRSWEETLRHHLDPANTILVDINAAASYASDYRSGHPVKGSLCLHAGLLLGP</sequence>
<organism evidence="1 2">
    <name type="scientific">Panagrellus redivivus</name>
    <name type="common">Microworm</name>
    <dbReference type="NCBI Taxonomy" id="6233"/>
    <lineage>
        <taxon>Eukaryota</taxon>
        <taxon>Metazoa</taxon>
        <taxon>Ecdysozoa</taxon>
        <taxon>Nematoda</taxon>
        <taxon>Chromadorea</taxon>
        <taxon>Rhabditida</taxon>
        <taxon>Tylenchina</taxon>
        <taxon>Panagrolaimomorpha</taxon>
        <taxon>Panagrolaimoidea</taxon>
        <taxon>Panagrolaimidae</taxon>
        <taxon>Panagrellus</taxon>
    </lineage>
</organism>
<reference evidence="1" key="1">
    <citation type="journal article" date="2013" name="Genetics">
        <title>The draft genome and transcriptome of Panagrellus redivivus are shaped by the harsh demands of a free-living lifestyle.</title>
        <authorList>
            <person name="Srinivasan J."/>
            <person name="Dillman A.R."/>
            <person name="Macchietto M.G."/>
            <person name="Heikkinen L."/>
            <person name="Lakso M."/>
            <person name="Fracchia K.M."/>
            <person name="Antoshechkin I."/>
            <person name="Mortazavi A."/>
            <person name="Wong G."/>
            <person name="Sternberg P.W."/>
        </authorList>
    </citation>
    <scope>NUCLEOTIDE SEQUENCE [LARGE SCALE GENOMIC DNA]</scope>
    <source>
        <strain evidence="1">MT8872</strain>
    </source>
</reference>
<dbReference type="Proteomes" id="UP000492821">
    <property type="component" value="Unassembled WGS sequence"/>
</dbReference>
<dbReference type="AlphaFoldDB" id="A0A7E4VS55"/>
<evidence type="ECO:0000313" key="2">
    <source>
        <dbReference type="WBParaSite" id="Pan_g256.t1"/>
    </source>
</evidence>
<accession>A0A7E4VS55</accession>
<dbReference type="WBParaSite" id="Pan_g256.t1">
    <property type="protein sequence ID" value="Pan_g256.t1"/>
    <property type="gene ID" value="Pan_g256"/>
</dbReference>
<evidence type="ECO:0000313" key="1">
    <source>
        <dbReference type="Proteomes" id="UP000492821"/>
    </source>
</evidence>
<keyword evidence="1" id="KW-1185">Reference proteome</keyword>
<name>A0A7E4VS55_PANRE</name>